<dbReference type="AlphaFoldDB" id="J9H776"/>
<keyword evidence="1" id="KW-1133">Transmembrane helix</keyword>
<protein>
    <submittedName>
        <fullName evidence="2">Uncharacterized protein</fullName>
    </submittedName>
</protein>
<reference evidence="2" key="1">
    <citation type="journal article" date="2012" name="PLoS ONE">
        <title>Gene sets for utilization of primary and secondary nutrition supplies in the distal gut of endangered iberian lynx.</title>
        <authorList>
            <person name="Alcaide M."/>
            <person name="Messina E."/>
            <person name="Richter M."/>
            <person name="Bargiela R."/>
            <person name="Peplies J."/>
            <person name="Huws S.A."/>
            <person name="Newbold C.J."/>
            <person name="Golyshin P.N."/>
            <person name="Simon M.A."/>
            <person name="Lopez G."/>
            <person name="Yakimov M.M."/>
            <person name="Ferrer M."/>
        </authorList>
    </citation>
    <scope>NUCLEOTIDE SEQUENCE</scope>
</reference>
<name>J9H776_9ZZZZ</name>
<proteinExistence type="predicted"/>
<keyword evidence="1" id="KW-0472">Membrane</keyword>
<evidence type="ECO:0000313" key="2">
    <source>
        <dbReference type="EMBL" id="EJX10040.1"/>
    </source>
</evidence>
<accession>J9H776</accession>
<dbReference type="EMBL" id="AMCI01000267">
    <property type="protein sequence ID" value="EJX10040.1"/>
    <property type="molecule type" value="Genomic_DNA"/>
</dbReference>
<keyword evidence="1" id="KW-0812">Transmembrane</keyword>
<organism evidence="2">
    <name type="scientific">gut metagenome</name>
    <dbReference type="NCBI Taxonomy" id="749906"/>
    <lineage>
        <taxon>unclassified sequences</taxon>
        <taxon>metagenomes</taxon>
        <taxon>organismal metagenomes</taxon>
    </lineage>
</organism>
<gene>
    <name evidence="2" type="ORF">EVA_01853</name>
</gene>
<comment type="caution">
    <text evidence="2">The sequence shown here is derived from an EMBL/GenBank/DDBJ whole genome shotgun (WGS) entry which is preliminary data.</text>
</comment>
<evidence type="ECO:0000256" key="1">
    <source>
        <dbReference type="SAM" id="Phobius"/>
    </source>
</evidence>
<feature type="transmembrane region" description="Helical" evidence="1">
    <location>
        <begin position="6"/>
        <end position="26"/>
    </location>
</feature>
<sequence>MISASPTPARVLGVMMAIAGFMRWGLGREEVRKIRKSLVGDWSRRMCPIYY</sequence>